<evidence type="ECO:0000256" key="1">
    <source>
        <dbReference type="ARBA" id="ARBA00004613"/>
    </source>
</evidence>
<keyword evidence="4 6" id="KW-0339">Growth factor</keyword>
<accession>A0A7R9P2W5</accession>
<evidence type="ECO:0000256" key="2">
    <source>
        <dbReference type="ARBA" id="ARBA00006656"/>
    </source>
</evidence>
<feature type="domain" description="TGF-beta family profile" evidence="9">
    <location>
        <begin position="635"/>
        <end position="684"/>
    </location>
</feature>
<dbReference type="Gene3D" id="2.10.90.10">
    <property type="entry name" value="Cystine-knot cytokines"/>
    <property type="match status" value="1"/>
</dbReference>
<comment type="similarity">
    <text evidence="2 6">Belongs to the TGF-beta family.</text>
</comment>
<dbReference type="InterPro" id="IPR001111">
    <property type="entry name" value="TGF-b_propeptide"/>
</dbReference>
<dbReference type="EMBL" id="OE179211">
    <property type="protein sequence ID" value="CAD7568048.1"/>
    <property type="molecule type" value="Genomic_DNA"/>
</dbReference>
<dbReference type="PROSITE" id="PS51362">
    <property type="entry name" value="TGF_BETA_2"/>
    <property type="match status" value="1"/>
</dbReference>
<evidence type="ECO:0000313" key="10">
    <source>
        <dbReference type="EMBL" id="CAD7568048.1"/>
    </source>
</evidence>
<feature type="compositionally biased region" description="Polar residues" evidence="7">
    <location>
        <begin position="327"/>
        <end position="338"/>
    </location>
</feature>
<evidence type="ECO:0000256" key="3">
    <source>
        <dbReference type="ARBA" id="ARBA00022525"/>
    </source>
</evidence>
<reference evidence="10" key="1">
    <citation type="submission" date="2020-11" db="EMBL/GenBank/DDBJ databases">
        <authorList>
            <person name="Tran Van P."/>
        </authorList>
    </citation>
    <scope>NUCLEOTIDE SEQUENCE</scope>
</reference>
<dbReference type="GO" id="GO:0005615">
    <property type="term" value="C:extracellular space"/>
    <property type="evidence" value="ECO:0007669"/>
    <property type="project" value="TreeGrafter"/>
</dbReference>
<dbReference type="Pfam" id="PF00688">
    <property type="entry name" value="TGFb_propeptide"/>
    <property type="match status" value="1"/>
</dbReference>
<sequence length="1060" mass="118595">MVFAMLSLLLAVLVTTTAARGALDAAQEVSVQRVFQQMLKIRPPQVATIKGIARPPRHMLDLYHKYLAGRGQGRNFGNTVRNIVPKEGIWDLLIFNVSCVGRGEYLQLAQLHLHRRSHHSGRRALAPPYRVKLYQVQHSRKARITPLASIPVSQSTRGGWITLDLTAALRDLVLLQSHGDLLLGVRFEAPRGRIIPAIHFLKDPVNETFPSFLVVFSEDSMEDTPGTSPTHTHALAGLLKSTGAELSALDDTFLDVDRNQDGGHKFPFRENNETKQDLYLEELYSSMRPTQAPITDGNDNSLENKRSSTSSIKKYNPKPNLRDNDSSLKMQGIQGSHSSDGKRNNRKPTLHNDDNSLEIQRSHSSGGKRDNYRATQDNNDKSLEIQRIHSSGGKRDNYRATQDNNDNSLEIQRIHSSGGKRGSYRTTLDNNDNSREIKRSHSLGGKIGNQIATLDYNDSSLESQESRSSGVKRENHSSPMNDNDPMEIQKSLSLGVKRDKHKRRRERLSQLSLFNVEGSSLEDGQDNKPMLIPSYKVDEGLEPSQKRIVRSIVDNELPDSGPAPLNRVTKNSPETFLRGRPSSTDSKDDPIIPFPPSRRRGKGNKRRKGEGKRKENKRKGKKNLKEDWSIPEKEDSLRENGTGVGASSTGEMCRRKKLVVNFGDIGWSDWVISPENFRAHYCAGRRKGAPPQTLPPSPLRINSQYSYSRPFLLINHSLVAKYYCDYVDNLMSHAATRRPGARRGIEAGTGKLPSTMNLSASVWMPPPESHELSPLLDHLLEVVGALLSTAGFTPPDPAAGLGRTMSSMPDVWGELDVIVRLISQMDVGYSWLILPGKGYSASSPQLTAPLHSASAGPPPGLGDDVQTLAAVRQTESFSNRDHHKNNSWELVTRVCKTYRRFGHFIYIKQAPVKLSLEKSNFMFVFYYFEYRQKMLRQGAASMYLHEPNLCVVQTCCKAYPHIDVNDHHCTEYSVLFTECTSDWSPPTGDILSYLTDELQYYGPANYISTFVSGNPKNYAYLVCVACDPAKTKTECKVRGITKNYGNCNDVNFDVLKVMVT</sequence>
<feature type="compositionally biased region" description="Polar residues" evidence="7">
    <location>
        <begin position="399"/>
        <end position="410"/>
    </location>
</feature>
<dbReference type="SMART" id="SM00204">
    <property type="entry name" value="TGFB"/>
    <property type="match status" value="1"/>
</dbReference>
<dbReference type="InterPro" id="IPR029034">
    <property type="entry name" value="Cystine-knot_cytokine"/>
</dbReference>
<feature type="chain" id="PRO_5031521806" evidence="8">
    <location>
        <begin position="20"/>
        <end position="1060"/>
    </location>
</feature>
<keyword evidence="5" id="KW-1015">Disulfide bond</keyword>
<proteinExistence type="inferred from homology"/>
<protein>
    <submittedName>
        <fullName evidence="10">(California timema) hypothetical protein</fullName>
    </submittedName>
</protein>
<evidence type="ECO:0000256" key="8">
    <source>
        <dbReference type="SAM" id="SignalP"/>
    </source>
</evidence>
<keyword evidence="8" id="KW-0732">Signal</keyword>
<evidence type="ECO:0000259" key="9">
    <source>
        <dbReference type="PROSITE" id="PS51362"/>
    </source>
</evidence>
<name>A0A7R9P2W5_TIMCA</name>
<dbReference type="Pfam" id="PF00019">
    <property type="entry name" value="TGF_beta"/>
    <property type="match status" value="1"/>
</dbReference>
<dbReference type="GO" id="GO:0008083">
    <property type="term" value="F:growth factor activity"/>
    <property type="evidence" value="ECO:0007669"/>
    <property type="project" value="UniProtKB-KW"/>
</dbReference>
<feature type="compositionally biased region" description="Low complexity" evidence="7">
    <location>
        <begin position="459"/>
        <end position="469"/>
    </location>
</feature>
<dbReference type="GO" id="GO:0005125">
    <property type="term" value="F:cytokine activity"/>
    <property type="evidence" value="ECO:0007669"/>
    <property type="project" value="TreeGrafter"/>
</dbReference>
<dbReference type="PANTHER" id="PTHR11848">
    <property type="entry name" value="TGF-BETA FAMILY"/>
    <property type="match status" value="1"/>
</dbReference>
<evidence type="ECO:0000256" key="5">
    <source>
        <dbReference type="ARBA" id="ARBA00023157"/>
    </source>
</evidence>
<feature type="region of interest" description="Disordered" evidence="7">
    <location>
        <begin position="289"/>
        <end position="487"/>
    </location>
</feature>
<feature type="signal peptide" evidence="8">
    <location>
        <begin position="1"/>
        <end position="19"/>
    </location>
</feature>
<dbReference type="InterPro" id="IPR001839">
    <property type="entry name" value="TGF-b_C"/>
</dbReference>
<keyword evidence="3" id="KW-0964">Secreted</keyword>
<dbReference type="InterPro" id="IPR015615">
    <property type="entry name" value="TGF-beta-rel"/>
</dbReference>
<feature type="region of interest" description="Disordered" evidence="7">
    <location>
        <begin position="555"/>
        <end position="649"/>
    </location>
</feature>
<feature type="region of interest" description="Disordered" evidence="7">
    <location>
        <begin position="519"/>
        <end position="538"/>
    </location>
</feature>
<feature type="compositionally biased region" description="Polar residues" evidence="7">
    <location>
        <begin position="289"/>
        <end position="313"/>
    </location>
</feature>
<feature type="compositionally biased region" description="Basic and acidic residues" evidence="7">
    <location>
        <begin position="623"/>
        <end position="638"/>
    </location>
</feature>
<dbReference type="Gene3D" id="2.60.120.970">
    <property type="match status" value="1"/>
</dbReference>
<feature type="compositionally biased region" description="Basic residues" evidence="7">
    <location>
        <begin position="597"/>
        <end position="622"/>
    </location>
</feature>
<feature type="compositionally biased region" description="Basic and acidic residues" evidence="7">
    <location>
        <begin position="367"/>
        <end position="398"/>
    </location>
</feature>
<evidence type="ECO:0000256" key="7">
    <source>
        <dbReference type="SAM" id="MobiDB-lite"/>
    </source>
</evidence>
<gene>
    <name evidence="10" type="ORF">TCMB3V08_LOCUS824</name>
</gene>
<evidence type="ECO:0000256" key="6">
    <source>
        <dbReference type="RuleBase" id="RU000354"/>
    </source>
</evidence>
<dbReference type="SUPFAM" id="SSF57501">
    <property type="entry name" value="Cystine-knot cytokines"/>
    <property type="match status" value="1"/>
</dbReference>
<organism evidence="10">
    <name type="scientific">Timema californicum</name>
    <name type="common">California timema</name>
    <name type="synonym">Walking stick</name>
    <dbReference type="NCBI Taxonomy" id="61474"/>
    <lineage>
        <taxon>Eukaryota</taxon>
        <taxon>Metazoa</taxon>
        <taxon>Ecdysozoa</taxon>
        <taxon>Arthropoda</taxon>
        <taxon>Hexapoda</taxon>
        <taxon>Insecta</taxon>
        <taxon>Pterygota</taxon>
        <taxon>Neoptera</taxon>
        <taxon>Polyneoptera</taxon>
        <taxon>Phasmatodea</taxon>
        <taxon>Timematodea</taxon>
        <taxon>Timematoidea</taxon>
        <taxon>Timematidae</taxon>
        <taxon>Timema</taxon>
    </lineage>
</organism>
<evidence type="ECO:0000256" key="4">
    <source>
        <dbReference type="ARBA" id="ARBA00023030"/>
    </source>
</evidence>
<dbReference type="AlphaFoldDB" id="A0A7R9P2W5"/>
<comment type="subcellular location">
    <subcellularLocation>
        <location evidence="1">Secreted</location>
    </subcellularLocation>
</comment>